<accession>A0A1L9S7Q1</accession>
<feature type="compositionally biased region" description="Basic and acidic residues" evidence="1">
    <location>
        <begin position="37"/>
        <end position="51"/>
    </location>
</feature>
<dbReference type="VEuPathDB" id="FungiDB:ASPZODRAFT_1229082"/>
<name>A0A1L9S7Q1_9EURO</name>
<feature type="compositionally biased region" description="Basic and acidic residues" evidence="1">
    <location>
        <begin position="58"/>
        <end position="74"/>
    </location>
</feature>
<dbReference type="AlphaFoldDB" id="A0A1L9S7Q1"/>
<gene>
    <name evidence="2" type="ORF">ASPZODRAFT_1229082</name>
</gene>
<proteinExistence type="predicted"/>
<reference evidence="3" key="1">
    <citation type="journal article" date="2017" name="Genome Biol.">
        <title>Comparative genomics reveals high biological diversity and specific adaptations in the industrially and medically important fungal genus Aspergillus.</title>
        <authorList>
            <person name="de Vries R.P."/>
            <person name="Riley R."/>
            <person name="Wiebenga A."/>
            <person name="Aguilar-Osorio G."/>
            <person name="Amillis S."/>
            <person name="Uchima C.A."/>
            <person name="Anderluh G."/>
            <person name="Asadollahi M."/>
            <person name="Askin M."/>
            <person name="Barry K."/>
            <person name="Battaglia E."/>
            <person name="Bayram O."/>
            <person name="Benocci T."/>
            <person name="Braus-Stromeyer S.A."/>
            <person name="Caldana C."/>
            <person name="Canovas D."/>
            <person name="Cerqueira G.C."/>
            <person name="Chen F."/>
            <person name="Chen W."/>
            <person name="Choi C."/>
            <person name="Clum A."/>
            <person name="Dos Santos R.A."/>
            <person name="Damasio A.R."/>
            <person name="Diallinas G."/>
            <person name="Emri T."/>
            <person name="Fekete E."/>
            <person name="Flipphi M."/>
            <person name="Freyberg S."/>
            <person name="Gallo A."/>
            <person name="Gournas C."/>
            <person name="Habgood R."/>
            <person name="Hainaut M."/>
            <person name="Harispe M.L."/>
            <person name="Henrissat B."/>
            <person name="Hilden K.S."/>
            <person name="Hope R."/>
            <person name="Hossain A."/>
            <person name="Karabika E."/>
            <person name="Karaffa L."/>
            <person name="Karanyi Z."/>
            <person name="Krasevec N."/>
            <person name="Kuo A."/>
            <person name="Kusch H."/>
            <person name="LaButti K."/>
            <person name="Lagendijk E.L."/>
            <person name="Lapidus A."/>
            <person name="Levasseur A."/>
            <person name="Lindquist E."/>
            <person name="Lipzen A."/>
            <person name="Logrieco A.F."/>
            <person name="MacCabe A."/>
            <person name="Maekelae M.R."/>
            <person name="Malavazi I."/>
            <person name="Melin P."/>
            <person name="Meyer V."/>
            <person name="Mielnichuk N."/>
            <person name="Miskei M."/>
            <person name="Molnar A.P."/>
            <person name="Mule G."/>
            <person name="Ngan C.Y."/>
            <person name="Orejas M."/>
            <person name="Orosz E."/>
            <person name="Ouedraogo J.P."/>
            <person name="Overkamp K.M."/>
            <person name="Park H.-S."/>
            <person name="Perrone G."/>
            <person name="Piumi F."/>
            <person name="Punt P.J."/>
            <person name="Ram A.F."/>
            <person name="Ramon A."/>
            <person name="Rauscher S."/>
            <person name="Record E."/>
            <person name="Riano-Pachon D.M."/>
            <person name="Robert V."/>
            <person name="Roehrig J."/>
            <person name="Ruller R."/>
            <person name="Salamov A."/>
            <person name="Salih N.S."/>
            <person name="Samson R.A."/>
            <person name="Sandor E."/>
            <person name="Sanguinetti M."/>
            <person name="Schuetze T."/>
            <person name="Sepcic K."/>
            <person name="Shelest E."/>
            <person name="Sherlock G."/>
            <person name="Sophianopoulou V."/>
            <person name="Squina F.M."/>
            <person name="Sun H."/>
            <person name="Susca A."/>
            <person name="Todd R.B."/>
            <person name="Tsang A."/>
            <person name="Unkles S.E."/>
            <person name="van de Wiele N."/>
            <person name="van Rossen-Uffink D."/>
            <person name="Oliveira J.V."/>
            <person name="Vesth T.C."/>
            <person name="Visser J."/>
            <person name="Yu J.-H."/>
            <person name="Zhou M."/>
            <person name="Andersen M.R."/>
            <person name="Archer D.B."/>
            <person name="Baker S.E."/>
            <person name="Benoit I."/>
            <person name="Brakhage A.A."/>
            <person name="Braus G.H."/>
            <person name="Fischer R."/>
            <person name="Frisvad J.C."/>
            <person name="Goldman G.H."/>
            <person name="Houbraken J."/>
            <person name="Oakley B."/>
            <person name="Pocsi I."/>
            <person name="Scazzocchio C."/>
            <person name="Seiboth B."/>
            <person name="vanKuyk P.A."/>
            <person name="Wortman J."/>
            <person name="Dyer P.S."/>
            <person name="Grigoriev I.V."/>
        </authorList>
    </citation>
    <scope>NUCLEOTIDE SEQUENCE [LARGE SCALE GENOMIC DNA]</scope>
    <source>
        <strain evidence="3">CBS 506.65</strain>
    </source>
</reference>
<feature type="compositionally biased region" description="Low complexity" evidence="1">
    <location>
        <begin position="77"/>
        <end position="88"/>
    </location>
</feature>
<feature type="region of interest" description="Disordered" evidence="1">
    <location>
        <begin position="27"/>
        <end position="128"/>
    </location>
</feature>
<sequence>MWYTVLTRYCTVLYKYGSLTFTKPCGVSPVPRLSLADGKDRQPTQDRRDEILGPSSVSDERNRTVKQNETKEDSGTASSSALSRSLALSPPPQRKSRPNQPDENTTPDRRNGGGFGSHKVETGKNGSRYGVGRVERCAISRICRSVGGDWRPLLSRRHSRYQLLSTVVSPHTKLIISPPPFFFFSLRLQR</sequence>
<dbReference type="EMBL" id="KV878354">
    <property type="protein sequence ID" value="OJJ43154.1"/>
    <property type="molecule type" value="Genomic_DNA"/>
</dbReference>
<keyword evidence="3" id="KW-1185">Reference proteome</keyword>
<dbReference type="GeneID" id="34607799"/>
<evidence type="ECO:0000313" key="2">
    <source>
        <dbReference type="EMBL" id="OJJ43154.1"/>
    </source>
</evidence>
<organism evidence="2 3">
    <name type="scientific">Penicilliopsis zonata CBS 506.65</name>
    <dbReference type="NCBI Taxonomy" id="1073090"/>
    <lineage>
        <taxon>Eukaryota</taxon>
        <taxon>Fungi</taxon>
        <taxon>Dikarya</taxon>
        <taxon>Ascomycota</taxon>
        <taxon>Pezizomycotina</taxon>
        <taxon>Eurotiomycetes</taxon>
        <taxon>Eurotiomycetidae</taxon>
        <taxon>Eurotiales</taxon>
        <taxon>Aspergillaceae</taxon>
        <taxon>Penicilliopsis</taxon>
    </lineage>
</organism>
<evidence type="ECO:0000313" key="3">
    <source>
        <dbReference type="Proteomes" id="UP000184188"/>
    </source>
</evidence>
<dbReference type="Proteomes" id="UP000184188">
    <property type="component" value="Unassembled WGS sequence"/>
</dbReference>
<protein>
    <submittedName>
        <fullName evidence="2">Uncharacterized protein</fullName>
    </submittedName>
</protein>
<evidence type="ECO:0000256" key="1">
    <source>
        <dbReference type="SAM" id="MobiDB-lite"/>
    </source>
</evidence>
<dbReference type="RefSeq" id="XP_022577664.1">
    <property type="nucleotide sequence ID" value="XM_022721334.1"/>
</dbReference>